<dbReference type="AlphaFoldDB" id="A0AAJ6PAY5"/>
<keyword evidence="1" id="KW-0732">Signal</keyword>
<dbReference type="InterPro" id="IPR013424">
    <property type="entry name" value="Ice-binding_C"/>
</dbReference>
<proteinExistence type="predicted"/>
<evidence type="ECO:0000313" key="2">
    <source>
        <dbReference type="EMBL" id="WGV27237.1"/>
    </source>
</evidence>
<organism evidence="2 3">
    <name type="scientific">Halotia branconii CENA392</name>
    <dbReference type="NCBI Taxonomy" id="1539056"/>
    <lineage>
        <taxon>Bacteria</taxon>
        <taxon>Bacillati</taxon>
        <taxon>Cyanobacteriota</taxon>
        <taxon>Cyanophyceae</taxon>
        <taxon>Nostocales</taxon>
        <taxon>Nodulariaceae</taxon>
        <taxon>Halotia</taxon>
    </lineage>
</organism>
<dbReference type="RefSeq" id="WP_281484476.1">
    <property type="nucleotide sequence ID" value="NZ_CP124543.1"/>
</dbReference>
<evidence type="ECO:0000256" key="1">
    <source>
        <dbReference type="SAM" id="SignalP"/>
    </source>
</evidence>
<gene>
    <name evidence="2" type="ORF">QI031_07045</name>
</gene>
<dbReference type="Proteomes" id="UP001223520">
    <property type="component" value="Chromosome"/>
</dbReference>
<dbReference type="KEGG" id="hbq:QI031_07045"/>
<feature type="chain" id="PRO_5042497510" evidence="1">
    <location>
        <begin position="29"/>
        <end position="378"/>
    </location>
</feature>
<evidence type="ECO:0000313" key="3">
    <source>
        <dbReference type="Proteomes" id="UP001223520"/>
    </source>
</evidence>
<dbReference type="EMBL" id="CP124543">
    <property type="protein sequence ID" value="WGV27237.1"/>
    <property type="molecule type" value="Genomic_DNA"/>
</dbReference>
<accession>A0AAJ6PAY5</accession>
<protein>
    <submittedName>
        <fullName evidence="2">NF038130 family PEP-CTERM protein</fullName>
    </submittedName>
</protein>
<keyword evidence="3" id="KW-1185">Reference proteome</keyword>
<sequence>MTGYIKKLLIGTSVAASMSAIATAPAFAVNLTRPTNIQFTTNGVANTSANQPNINTWNYAPGSPVYDSTGIGGVQRHVLNDYSNTGNINKAIAALTDNDSSTNVELFTSGETVTDHVGFTANLGNKTIKIESVTKADWADGTLATGWLTGFRDAYSGIMSSIPTTGGSSLLNDFNSNFSSLVTYLSTNGFNSAGDPNIGDVTYNQETGNLKLDLVGHLDVTSNYVDTRKTIVDTRQTIVISGKTVANPTYNKSIPNPNYLGFSPNFSRNSTGNQLLDLMVYSLAKAAFLQKKPLQISEIAKVTFNNEVDYAFSFTAVDSGAIAGDRNKTTDNTSHTGIYSWNKTYTTASVPEPSGLVGLMVVGGLVVLRRKVRKTVIS</sequence>
<dbReference type="NCBIfam" id="NF038130">
    <property type="entry name" value="PEP_NF038130"/>
    <property type="match status" value="1"/>
</dbReference>
<feature type="signal peptide" evidence="1">
    <location>
        <begin position="1"/>
        <end position="28"/>
    </location>
</feature>
<reference evidence="2 3" key="1">
    <citation type="journal article" date="2023" name="Limnol Oceanogr Lett">
        <title>Environmental adaptations by the intertidal Antarctic cyanobacterium Halotia branconii CENA392 as revealed using long-read genome sequencing.</title>
        <authorList>
            <person name="Dextro R.B."/>
            <person name="Delbaje E."/>
            <person name="Freitas P.N.N."/>
            <person name="Geraldes V."/>
            <person name="Pinto E."/>
            <person name="Long P.F."/>
            <person name="Fiore M.F."/>
        </authorList>
    </citation>
    <scope>NUCLEOTIDE SEQUENCE [LARGE SCALE GENOMIC DNA]</scope>
    <source>
        <strain evidence="2 3">CENA392</strain>
    </source>
</reference>
<name>A0AAJ6PAY5_9CYAN</name>
<dbReference type="NCBIfam" id="TIGR02595">
    <property type="entry name" value="PEP_CTERM"/>
    <property type="match status" value="1"/>
</dbReference>